<name>A0AAW9CMW7_BURTH</name>
<dbReference type="Proteomes" id="UP001272137">
    <property type="component" value="Unassembled WGS sequence"/>
</dbReference>
<organism evidence="2 3">
    <name type="scientific">Burkholderia thailandensis</name>
    <dbReference type="NCBI Taxonomy" id="57975"/>
    <lineage>
        <taxon>Bacteria</taxon>
        <taxon>Pseudomonadati</taxon>
        <taxon>Pseudomonadota</taxon>
        <taxon>Betaproteobacteria</taxon>
        <taxon>Burkholderiales</taxon>
        <taxon>Burkholderiaceae</taxon>
        <taxon>Burkholderia</taxon>
        <taxon>pseudomallei group</taxon>
    </lineage>
</organism>
<feature type="region of interest" description="Disordered" evidence="1">
    <location>
        <begin position="1"/>
        <end position="23"/>
    </location>
</feature>
<dbReference type="EMBL" id="QXCT01000001">
    <property type="protein sequence ID" value="MDW9252203.1"/>
    <property type="molecule type" value="Genomic_DNA"/>
</dbReference>
<sequence length="45" mass="5098">MREIRVPGTAGLPHNRAAQGRGLAGEFRHQTAQLRRHLLNRFHAV</sequence>
<evidence type="ECO:0000256" key="1">
    <source>
        <dbReference type="SAM" id="MobiDB-lite"/>
    </source>
</evidence>
<gene>
    <name evidence="2" type="ORF">C7S16_5845</name>
</gene>
<evidence type="ECO:0000313" key="3">
    <source>
        <dbReference type="Proteomes" id="UP001272137"/>
    </source>
</evidence>
<dbReference type="AlphaFoldDB" id="A0AAW9CMW7"/>
<evidence type="ECO:0000313" key="2">
    <source>
        <dbReference type="EMBL" id="MDW9252203.1"/>
    </source>
</evidence>
<proteinExistence type="predicted"/>
<accession>A0AAW9CMW7</accession>
<protein>
    <submittedName>
        <fullName evidence="2">Uncharacterized protein</fullName>
    </submittedName>
</protein>
<reference evidence="2" key="1">
    <citation type="submission" date="2018-08" db="EMBL/GenBank/DDBJ databases">
        <title>Identification of Burkholderia cepacia strains that express a Burkholderia pseudomallei-like capsular polysaccharide.</title>
        <authorList>
            <person name="Burtnick M.N."/>
            <person name="Vongsouvath M."/>
            <person name="Newton P."/>
            <person name="Wuthiekanun V."/>
            <person name="Limmathurotsakul D."/>
            <person name="Brett P.J."/>
            <person name="Chantratita N."/>
            <person name="Dance D.A."/>
        </authorList>
    </citation>
    <scope>NUCLEOTIDE SEQUENCE</scope>
    <source>
        <strain evidence="2">SBXCC001</strain>
    </source>
</reference>
<comment type="caution">
    <text evidence="2">The sequence shown here is derived from an EMBL/GenBank/DDBJ whole genome shotgun (WGS) entry which is preliminary data.</text>
</comment>